<feature type="chain" id="PRO_5045163307" evidence="2">
    <location>
        <begin position="22"/>
        <end position="368"/>
    </location>
</feature>
<feature type="compositionally biased region" description="Low complexity" evidence="1">
    <location>
        <begin position="266"/>
        <end position="275"/>
    </location>
</feature>
<comment type="caution">
    <text evidence="3">The sequence shown here is derived from an EMBL/GenBank/DDBJ whole genome shotgun (WGS) entry which is preliminary data.</text>
</comment>
<feature type="region of interest" description="Disordered" evidence="1">
    <location>
        <begin position="266"/>
        <end position="303"/>
    </location>
</feature>
<accession>A0ABR4D6N4</accession>
<keyword evidence="4" id="KW-1185">Reference proteome</keyword>
<evidence type="ECO:0000256" key="2">
    <source>
        <dbReference type="SAM" id="SignalP"/>
    </source>
</evidence>
<dbReference type="RefSeq" id="XP_070863944.1">
    <property type="nucleotide sequence ID" value="XM_071013015.1"/>
</dbReference>
<gene>
    <name evidence="3" type="ORF">VTJ83DRAFT_6317</name>
</gene>
<evidence type="ECO:0000256" key="1">
    <source>
        <dbReference type="SAM" id="MobiDB-lite"/>
    </source>
</evidence>
<keyword evidence="2" id="KW-0732">Signal</keyword>
<name>A0ABR4D6N4_9PEZI</name>
<proteinExistence type="predicted"/>
<dbReference type="Proteomes" id="UP001600064">
    <property type="component" value="Unassembled WGS sequence"/>
</dbReference>
<feature type="signal peptide" evidence="2">
    <location>
        <begin position="1"/>
        <end position="21"/>
    </location>
</feature>
<sequence>MGIPGLGLVVAAACLLQLAAATPVKADNPAIVRRDKTVTVTEEATSFVTYTATVNPLDPTVTSTATWTWSTVVPSSITTQTITTDCITYEHVLPPPGPDTTTTTTTVTRTYGTTLTVTDANRQPLTTYTTTSTPAVTITTQANTYHRYHCTNTMVVSYADWEHLTWTWSVAHPGRPTTTDVCLTTVTRSTTIPGFAAPSGTAEPADWEWFTEPGVTRVTKKTVAIWTDTSVELGSGDGGVFTVCNSLNPRPVVTSTWTAVTQTTTRTQTVTSQAAGCATPTPTPPPGLQRRARGGKLEGRQKSTWFDDLPPREVLTVVYTTVTVVDNTVHTLTGTAVVDVLTQVFPTTRVKYTTITGTGRVVTETVCF</sequence>
<reference evidence="3 4" key="1">
    <citation type="journal article" date="2024" name="Commun. Biol.">
        <title>Comparative genomic analysis of thermophilic fungi reveals convergent evolutionary adaptations and gene losses.</title>
        <authorList>
            <person name="Steindorff A.S."/>
            <person name="Aguilar-Pontes M.V."/>
            <person name="Robinson A.J."/>
            <person name="Andreopoulos B."/>
            <person name="LaButti K."/>
            <person name="Kuo A."/>
            <person name="Mondo S."/>
            <person name="Riley R."/>
            <person name="Otillar R."/>
            <person name="Haridas S."/>
            <person name="Lipzen A."/>
            <person name="Grimwood J."/>
            <person name="Schmutz J."/>
            <person name="Clum A."/>
            <person name="Reid I.D."/>
            <person name="Moisan M.C."/>
            <person name="Butler G."/>
            <person name="Nguyen T.T.M."/>
            <person name="Dewar K."/>
            <person name="Conant G."/>
            <person name="Drula E."/>
            <person name="Henrissat B."/>
            <person name="Hansel C."/>
            <person name="Singer S."/>
            <person name="Hutchinson M.I."/>
            <person name="de Vries R.P."/>
            <person name="Natvig D.O."/>
            <person name="Powell A.J."/>
            <person name="Tsang A."/>
            <person name="Grigoriev I.V."/>
        </authorList>
    </citation>
    <scope>NUCLEOTIDE SEQUENCE [LARGE SCALE GENOMIC DNA]</scope>
    <source>
        <strain evidence="3 4">ATCC 22073</strain>
    </source>
</reference>
<dbReference type="GeneID" id="98127659"/>
<dbReference type="EMBL" id="JAZGUE010000006">
    <property type="protein sequence ID" value="KAL2265217.1"/>
    <property type="molecule type" value="Genomic_DNA"/>
</dbReference>
<organism evidence="3 4">
    <name type="scientific">Remersonia thermophila</name>
    <dbReference type="NCBI Taxonomy" id="72144"/>
    <lineage>
        <taxon>Eukaryota</taxon>
        <taxon>Fungi</taxon>
        <taxon>Dikarya</taxon>
        <taxon>Ascomycota</taxon>
        <taxon>Pezizomycotina</taxon>
        <taxon>Sordariomycetes</taxon>
        <taxon>Sordariomycetidae</taxon>
        <taxon>Sordariales</taxon>
        <taxon>Sordariales incertae sedis</taxon>
        <taxon>Remersonia</taxon>
    </lineage>
</organism>
<evidence type="ECO:0000313" key="3">
    <source>
        <dbReference type="EMBL" id="KAL2265217.1"/>
    </source>
</evidence>
<protein>
    <submittedName>
        <fullName evidence="3">Uncharacterized protein</fullName>
    </submittedName>
</protein>
<evidence type="ECO:0000313" key="4">
    <source>
        <dbReference type="Proteomes" id="UP001600064"/>
    </source>
</evidence>